<name>A0ABY9KWT1_9BACI</name>
<dbReference type="InterPro" id="IPR035906">
    <property type="entry name" value="MetI-like_sf"/>
</dbReference>
<keyword evidence="2 8" id="KW-0813">Transport</keyword>
<proteinExistence type="inferred from homology"/>
<protein>
    <submittedName>
        <fullName evidence="10">Ectoine/hydroxyectoine ABC transporter permease subunit EhuD</fullName>
    </submittedName>
</protein>
<dbReference type="EMBL" id="CP129113">
    <property type="protein sequence ID" value="WLV25120.1"/>
    <property type="molecule type" value="Genomic_DNA"/>
</dbReference>
<comment type="similarity">
    <text evidence="8">Belongs to the binding-protein-dependent transport system permease family.</text>
</comment>
<dbReference type="InterPro" id="IPR014341">
    <property type="entry name" value="Ectoine_EhuD"/>
</dbReference>
<dbReference type="Gene3D" id="1.10.3720.10">
    <property type="entry name" value="MetI-like"/>
    <property type="match status" value="1"/>
</dbReference>
<evidence type="ECO:0000259" key="9">
    <source>
        <dbReference type="PROSITE" id="PS50928"/>
    </source>
</evidence>
<evidence type="ECO:0000256" key="1">
    <source>
        <dbReference type="ARBA" id="ARBA00004651"/>
    </source>
</evidence>
<comment type="subcellular location">
    <subcellularLocation>
        <location evidence="1 8">Cell membrane</location>
        <topology evidence="1 8">Multi-pass membrane protein</topology>
    </subcellularLocation>
</comment>
<keyword evidence="5" id="KW-0029">Amino-acid transport</keyword>
<dbReference type="Pfam" id="PF00528">
    <property type="entry name" value="BPD_transp_1"/>
    <property type="match status" value="1"/>
</dbReference>
<evidence type="ECO:0000256" key="7">
    <source>
        <dbReference type="ARBA" id="ARBA00023136"/>
    </source>
</evidence>
<evidence type="ECO:0000256" key="6">
    <source>
        <dbReference type="ARBA" id="ARBA00022989"/>
    </source>
</evidence>
<organism evidence="10 11">
    <name type="scientific">Aciduricibacillus chroicocephali</name>
    <dbReference type="NCBI Taxonomy" id="3054939"/>
    <lineage>
        <taxon>Bacteria</taxon>
        <taxon>Bacillati</taxon>
        <taxon>Bacillota</taxon>
        <taxon>Bacilli</taxon>
        <taxon>Bacillales</taxon>
        <taxon>Bacillaceae</taxon>
        <taxon>Aciduricibacillus</taxon>
    </lineage>
</organism>
<dbReference type="PANTHER" id="PTHR30614">
    <property type="entry name" value="MEMBRANE COMPONENT OF AMINO ACID ABC TRANSPORTER"/>
    <property type="match status" value="1"/>
</dbReference>
<dbReference type="NCBIfam" id="TIGR03003">
    <property type="entry name" value="ectoine_ehuD"/>
    <property type="match status" value="1"/>
</dbReference>
<dbReference type="SUPFAM" id="SSF161098">
    <property type="entry name" value="MetI-like"/>
    <property type="match status" value="1"/>
</dbReference>
<feature type="domain" description="ABC transmembrane type-1" evidence="9">
    <location>
        <begin position="21"/>
        <end position="212"/>
    </location>
</feature>
<evidence type="ECO:0000256" key="8">
    <source>
        <dbReference type="RuleBase" id="RU363032"/>
    </source>
</evidence>
<feature type="transmembrane region" description="Helical" evidence="8">
    <location>
        <begin position="196"/>
        <end position="215"/>
    </location>
</feature>
<dbReference type="PANTHER" id="PTHR30614:SF0">
    <property type="entry name" value="L-CYSTINE TRANSPORT SYSTEM PERMEASE PROTEIN TCYL"/>
    <property type="match status" value="1"/>
</dbReference>
<dbReference type="CDD" id="cd06261">
    <property type="entry name" value="TM_PBP2"/>
    <property type="match status" value="1"/>
</dbReference>
<dbReference type="RefSeq" id="WP_348028846.1">
    <property type="nucleotide sequence ID" value="NZ_CP129113.1"/>
</dbReference>
<keyword evidence="3" id="KW-1003">Cell membrane</keyword>
<dbReference type="InterPro" id="IPR000515">
    <property type="entry name" value="MetI-like"/>
</dbReference>
<dbReference type="InterPro" id="IPR010065">
    <property type="entry name" value="AA_ABC_transptr_permease_3TM"/>
</dbReference>
<reference evidence="10" key="1">
    <citation type="submission" date="2023-06" db="EMBL/GenBank/DDBJ databases">
        <title>A Treasure from Seagulls: Isolation and Description of Aciduricobacillus qingdaonensis gen. nov., sp. nov., a Rare Obligately Uric Acid-utilizing Member in the Family Bacillaceae.</title>
        <authorList>
            <person name="Liu W."/>
            <person name="Wang B."/>
        </authorList>
    </citation>
    <scope>NUCLEOTIDE SEQUENCE</scope>
    <source>
        <strain evidence="10">44XB</strain>
    </source>
</reference>
<evidence type="ECO:0000256" key="4">
    <source>
        <dbReference type="ARBA" id="ARBA00022692"/>
    </source>
</evidence>
<keyword evidence="11" id="KW-1185">Reference proteome</keyword>
<gene>
    <name evidence="10" type="primary">ehuD</name>
    <name evidence="10" type="ORF">QR721_02440</name>
</gene>
<feature type="transmembrane region" description="Helical" evidence="8">
    <location>
        <begin position="56"/>
        <end position="79"/>
    </location>
</feature>
<feature type="transmembrane region" description="Helical" evidence="8">
    <location>
        <begin position="157"/>
        <end position="176"/>
    </location>
</feature>
<keyword evidence="4 8" id="KW-0812">Transmembrane</keyword>
<feature type="transmembrane region" description="Helical" evidence="8">
    <location>
        <begin position="20"/>
        <end position="44"/>
    </location>
</feature>
<dbReference type="InterPro" id="IPR043429">
    <property type="entry name" value="ArtM/GltK/GlnP/TcyL/YhdX-like"/>
</dbReference>
<evidence type="ECO:0000256" key="3">
    <source>
        <dbReference type="ARBA" id="ARBA00022475"/>
    </source>
</evidence>
<feature type="transmembrane region" description="Helical" evidence="8">
    <location>
        <begin position="85"/>
        <end position="104"/>
    </location>
</feature>
<dbReference type="Proteomes" id="UP001180087">
    <property type="component" value="Chromosome"/>
</dbReference>
<sequence length="230" mass="26386">MTDGWSWETFSDAFPFVVKGIGITLGLTVTCYIFALLFGFVWLFLRRIPVKPFSWLFTWIMEFIRSTPPLVQLFFIYYGWPTVPYVGATISPFACAVIALGLHFSTYISEVYRSGINHVDKGQWEAAKALNFPTRLKWIKIILPQALPPMIPMLGNYLIILFKEVPLAATIGVVGIMRLAQDYGDQYWNYLEPLTIVALLFLALSYISSLLTSWLERRMNFKFDKKKAIA</sequence>
<keyword evidence="7 8" id="KW-0472">Membrane</keyword>
<dbReference type="PROSITE" id="PS50928">
    <property type="entry name" value="ABC_TM1"/>
    <property type="match status" value="1"/>
</dbReference>
<evidence type="ECO:0000256" key="5">
    <source>
        <dbReference type="ARBA" id="ARBA00022970"/>
    </source>
</evidence>
<accession>A0ABY9KWT1</accession>
<dbReference type="NCBIfam" id="TIGR01726">
    <property type="entry name" value="HEQRo_perm_3TM"/>
    <property type="match status" value="1"/>
</dbReference>
<keyword evidence="6 8" id="KW-1133">Transmembrane helix</keyword>
<evidence type="ECO:0000256" key="2">
    <source>
        <dbReference type="ARBA" id="ARBA00022448"/>
    </source>
</evidence>
<evidence type="ECO:0000313" key="10">
    <source>
        <dbReference type="EMBL" id="WLV25120.1"/>
    </source>
</evidence>
<evidence type="ECO:0000313" key="11">
    <source>
        <dbReference type="Proteomes" id="UP001180087"/>
    </source>
</evidence>